<evidence type="ECO:0000313" key="4">
    <source>
        <dbReference type="RefSeq" id="XP_013394392.1"/>
    </source>
</evidence>
<keyword evidence="2" id="KW-0732">Signal</keyword>
<feature type="region of interest" description="Disordered" evidence="1">
    <location>
        <begin position="264"/>
        <end position="295"/>
    </location>
</feature>
<name>A0A1S3I807_LINAN</name>
<feature type="signal peptide" evidence="2">
    <location>
        <begin position="1"/>
        <end position="23"/>
    </location>
</feature>
<proteinExistence type="predicted"/>
<dbReference type="AlphaFoldDB" id="A0A1S3I807"/>
<evidence type="ECO:0000313" key="3">
    <source>
        <dbReference type="Proteomes" id="UP000085678"/>
    </source>
</evidence>
<reference evidence="4" key="1">
    <citation type="submission" date="2025-08" db="UniProtKB">
        <authorList>
            <consortium name="RefSeq"/>
        </authorList>
    </citation>
    <scope>IDENTIFICATION</scope>
    <source>
        <tissue evidence="4">Gonads</tissue>
    </source>
</reference>
<keyword evidence="3" id="KW-1185">Reference proteome</keyword>
<evidence type="ECO:0000256" key="1">
    <source>
        <dbReference type="SAM" id="MobiDB-lite"/>
    </source>
</evidence>
<dbReference type="Proteomes" id="UP000085678">
    <property type="component" value="Unplaced"/>
</dbReference>
<dbReference type="KEGG" id="lak:106161867"/>
<evidence type="ECO:0000256" key="2">
    <source>
        <dbReference type="SAM" id="SignalP"/>
    </source>
</evidence>
<organism evidence="3 4">
    <name type="scientific">Lingula anatina</name>
    <name type="common">Brachiopod</name>
    <name type="synonym">Lingula unguis</name>
    <dbReference type="NCBI Taxonomy" id="7574"/>
    <lineage>
        <taxon>Eukaryota</taxon>
        <taxon>Metazoa</taxon>
        <taxon>Spiralia</taxon>
        <taxon>Lophotrochozoa</taxon>
        <taxon>Brachiopoda</taxon>
        <taxon>Linguliformea</taxon>
        <taxon>Lingulata</taxon>
        <taxon>Lingulida</taxon>
        <taxon>Linguloidea</taxon>
        <taxon>Lingulidae</taxon>
        <taxon>Lingula</taxon>
    </lineage>
</organism>
<sequence>MNGRLAALWVLIWIFLHLANVNCNSAPTSSKRSATLTLHPLWSTMQTDLPSFLLKLSHDTAAMFKGYGTILKNWRQVQWNWRRVESGLVGLVKGILKWTIEILCAFQWILDFMQQFLSAVRNTTCADSAEIDLLFAKTEELKTFLDDGNRTGLISNLTDLYRTEKLWLNHTHSCDVGLVMKATMASLNTQVSAFLNLFQDVTIGVLKIIQDCIGETSLYEPDGDVVKLLTLLKLKLADLDKHDGLMEIAVKFITKLECLIEHGLQGPTPSTTRKKRSPETAENPPERIRRVRRSISPEKKKVYEAIKRERGF</sequence>
<dbReference type="RefSeq" id="XP_013394392.1">
    <property type="nucleotide sequence ID" value="XM_013538938.1"/>
</dbReference>
<protein>
    <submittedName>
        <fullName evidence="4">Uncharacterized protein LOC106161867</fullName>
    </submittedName>
</protein>
<gene>
    <name evidence="4" type="primary">LOC106161867</name>
</gene>
<feature type="chain" id="PRO_5010295458" evidence="2">
    <location>
        <begin position="24"/>
        <end position="312"/>
    </location>
</feature>
<dbReference type="GeneID" id="106161867"/>
<accession>A0A1S3I807</accession>
<dbReference type="InParanoid" id="A0A1S3I807"/>